<reference evidence="1" key="1">
    <citation type="submission" date="2021-05" db="EMBL/GenBank/DDBJ databases">
        <authorList>
            <person name="Pan Q."/>
            <person name="Jouanno E."/>
            <person name="Zahm M."/>
            <person name="Klopp C."/>
            <person name="Cabau C."/>
            <person name="Louis A."/>
            <person name="Berthelot C."/>
            <person name="Parey E."/>
            <person name="Roest Crollius H."/>
            <person name="Montfort J."/>
            <person name="Robinson-Rechavi M."/>
            <person name="Bouchez O."/>
            <person name="Lampietro C."/>
            <person name="Lopez Roques C."/>
            <person name="Donnadieu C."/>
            <person name="Postlethwait J."/>
            <person name="Bobe J."/>
            <person name="Dillon D."/>
            <person name="Chandos A."/>
            <person name="von Hippel F."/>
            <person name="Guiguen Y."/>
        </authorList>
    </citation>
    <scope>NUCLEOTIDE SEQUENCE</scope>
    <source>
        <strain evidence="1">YG-Jan2019</strain>
    </source>
</reference>
<sequence>MDGVFNWRRSGAVPRTAIPCICEWPEETGFVSCGDGTVIRRQPIGVIASEIDAGSGRIGGSERNIKTLSRFIGSWSQELSSVSRSDPPLPSSSLLCLCAWHI</sequence>
<comment type="caution">
    <text evidence="1">The sequence shown here is derived from an EMBL/GenBank/DDBJ whole genome shotgun (WGS) entry which is preliminary data.</text>
</comment>
<proteinExistence type="predicted"/>
<protein>
    <submittedName>
        <fullName evidence="1">Uncharacterized protein</fullName>
    </submittedName>
</protein>
<dbReference type="EMBL" id="CM055742">
    <property type="protein sequence ID" value="KAJ8000785.1"/>
    <property type="molecule type" value="Genomic_DNA"/>
</dbReference>
<gene>
    <name evidence="1" type="ORF">DPEC_G00183930</name>
</gene>
<evidence type="ECO:0000313" key="1">
    <source>
        <dbReference type="EMBL" id="KAJ8000785.1"/>
    </source>
</evidence>
<dbReference type="Proteomes" id="UP001157502">
    <property type="component" value="Chromosome 15"/>
</dbReference>
<keyword evidence="2" id="KW-1185">Reference proteome</keyword>
<name>A0ACC2GBA0_DALPE</name>
<organism evidence="1 2">
    <name type="scientific">Dallia pectoralis</name>
    <name type="common">Alaska blackfish</name>
    <dbReference type="NCBI Taxonomy" id="75939"/>
    <lineage>
        <taxon>Eukaryota</taxon>
        <taxon>Metazoa</taxon>
        <taxon>Chordata</taxon>
        <taxon>Craniata</taxon>
        <taxon>Vertebrata</taxon>
        <taxon>Euteleostomi</taxon>
        <taxon>Actinopterygii</taxon>
        <taxon>Neopterygii</taxon>
        <taxon>Teleostei</taxon>
        <taxon>Protacanthopterygii</taxon>
        <taxon>Esociformes</taxon>
        <taxon>Umbridae</taxon>
        <taxon>Dallia</taxon>
    </lineage>
</organism>
<accession>A0ACC2GBA0</accession>
<evidence type="ECO:0000313" key="2">
    <source>
        <dbReference type="Proteomes" id="UP001157502"/>
    </source>
</evidence>